<feature type="region of interest" description="Disordered" evidence="1">
    <location>
        <begin position="104"/>
        <end position="141"/>
    </location>
</feature>
<dbReference type="AlphaFoldDB" id="A4X5G7"/>
<name>A4X5G7_SALTO</name>
<feature type="compositionally biased region" description="Polar residues" evidence="1">
    <location>
        <begin position="117"/>
        <end position="126"/>
    </location>
</feature>
<reference evidence="3" key="1">
    <citation type="journal article" date="2007" name="Proc. Natl. Acad. Sci. U.S.A.">
        <title>Genome sequencing reveals complex secondary metabolome in the marine actinomycete Salinispora tropica.</title>
        <authorList>
            <person name="Udwary D.W."/>
            <person name="Zeigler L."/>
            <person name="Asolkar R.N."/>
            <person name="Singan V."/>
            <person name="Lapidus A."/>
            <person name="Fenical W."/>
            <person name="Jensen P.R."/>
            <person name="Moore B.S."/>
        </authorList>
    </citation>
    <scope>NUCLEOTIDE SEQUENCE [LARGE SCALE GENOMIC DNA]</scope>
    <source>
        <strain evidence="3">ATCC BAA-916 / DSM 44818 / CNB-440</strain>
    </source>
</reference>
<proteinExistence type="predicted"/>
<dbReference type="HOGENOM" id="CLU_1255225_0_0_11"/>
<organism evidence="2 3">
    <name type="scientific">Salinispora tropica (strain ATCC BAA-916 / DSM 44818 / JCM 13857 / NBRC 105044 / CNB-440)</name>
    <dbReference type="NCBI Taxonomy" id="369723"/>
    <lineage>
        <taxon>Bacteria</taxon>
        <taxon>Bacillati</taxon>
        <taxon>Actinomycetota</taxon>
        <taxon>Actinomycetes</taxon>
        <taxon>Micromonosporales</taxon>
        <taxon>Micromonosporaceae</taxon>
        <taxon>Salinispora</taxon>
    </lineage>
</organism>
<dbReference type="EMBL" id="CP000667">
    <property type="protein sequence ID" value="ABP54117.1"/>
    <property type="molecule type" value="Genomic_DNA"/>
</dbReference>
<dbReference type="STRING" id="369723.Strop_1652"/>
<gene>
    <name evidence="2" type="ordered locus">Strop_1652</name>
</gene>
<evidence type="ECO:0000256" key="1">
    <source>
        <dbReference type="SAM" id="MobiDB-lite"/>
    </source>
</evidence>
<dbReference type="Proteomes" id="UP000000235">
    <property type="component" value="Chromosome"/>
</dbReference>
<evidence type="ECO:0000313" key="3">
    <source>
        <dbReference type="Proteomes" id="UP000000235"/>
    </source>
</evidence>
<keyword evidence="3" id="KW-1185">Reference proteome</keyword>
<sequence length="220" mass="22613">MIPTVGGMDSGRLLDALGDLAGSENARQEYAADPDGFLGVYGHPGLPADLVNEAVSNYADVMDPALAEHVAPTVMAHRGFSDTNTTSDPDSGLDLLATASIVDSGDPTADLDGDSAAESNDPSATYSEEDSAVGAEPLPESASDLTDYADLAFGFGAQVDAEDEPDYRLDTDPVSTAVVVTAPLTDIGGTGHSLHDLARVDGTQQPEEPWLGDAFDGDSV</sequence>
<evidence type="ECO:0000313" key="2">
    <source>
        <dbReference type="EMBL" id="ABP54117.1"/>
    </source>
</evidence>
<dbReference type="KEGG" id="stp:Strop_1652"/>
<accession>A4X5G7</accession>
<protein>
    <submittedName>
        <fullName evidence="2">Uncharacterized protein</fullName>
    </submittedName>
</protein>